<keyword evidence="3" id="KW-0449">Lipoprotein</keyword>
<dbReference type="RefSeq" id="WP_005984257.1">
    <property type="nucleotide sequence ID" value="NZ_AOSV01000005.1"/>
</dbReference>
<dbReference type="EMBL" id="AOSV01000005">
    <property type="protein sequence ID" value="EMG38306.1"/>
    <property type="molecule type" value="Genomic_DNA"/>
</dbReference>
<proteinExistence type="predicted"/>
<dbReference type="PANTHER" id="PTHR35869">
    <property type="entry name" value="OUTER-MEMBRANE LIPOPROTEIN CARRIER PROTEIN"/>
    <property type="match status" value="1"/>
</dbReference>
<dbReference type="PANTHER" id="PTHR35869:SF1">
    <property type="entry name" value="OUTER-MEMBRANE LIPOPROTEIN CARRIER PROTEIN"/>
    <property type="match status" value="1"/>
</dbReference>
<reference evidence="3 4" key="1">
    <citation type="journal article" date="2013" name="Genome Announc.">
        <title>Draft Genome Sequence for Desulfovibrio africanus Strain PCS.</title>
        <authorList>
            <person name="Brown S.D."/>
            <person name="Utturkar S.M."/>
            <person name="Arkin A.P."/>
            <person name="Deutschbauer A.M."/>
            <person name="Elias D.A."/>
            <person name="Hazen T.C."/>
            <person name="Chakraborty R."/>
        </authorList>
    </citation>
    <scope>NUCLEOTIDE SEQUENCE [LARGE SCALE GENOMIC DNA]</scope>
    <source>
        <strain evidence="3 4">PCS</strain>
    </source>
</reference>
<protein>
    <submittedName>
        <fullName evidence="3">Outer membrane lipoprotein-sorting protein</fullName>
    </submittedName>
</protein>
<evidence type="ECO:0000256" key="1">
    <source>
        <dbReference type="ARBA" id="ARBA00022729"/>
    </source>
</evidence>
<dbReference type="PATRIC" id="fig|1262666.3.peg.818"/>
<dbReference type="Proteomes" id="UP000011922">
    <property type="component" value="Unassembled WGS sequence"/>
</dbReference>
<dbReference type="CDD" id="cd16325">
    <property type="entry name" value="LolA"/>
    <property type="match status" value="1"/>
</dbReference>
<dbReference type="Gene3D" id="2.50.20.10">
    <property type="entry name" value="Lipoprotein localisation LolA/LolB/LppX"/>
    <property type="match status" value="1"/>
</dbReference>
<evidence type="ECO:0000256" key="2">
    <source>
        <dbReference type="SAM" id="SignalP"/>
    </source>
</evidence>
<sequence>MRARILFTLAFLLLWVAPVSPSDNEAVLDGLRKAAKDIHSVSADFVQRKKLEMFDEVMISKGRLALVKPDRLRWEYLEPVASGFALKGGKGRRWNEMIGRMDDFDIRQDPVMQVIVDQLLAWTNADLERMSRDFTLEVAGSEPVQLVLRPRVPAVGGFIERIAIRYAADKRSIQRVEVMEPGGDSTQLDFQNVRINTPLAEDLF</sequence>
<keyword evidence="1 2" id="KW-0732">Signal</keyword>
<evidence type="ECO:0000313" key="3">
    <source>
        <dbReference type="EMBL" id="EMG38306.1"/>
    </source>
</evidence>
<comment type="caution">
    <text evidence="3">The sequence shown here is derived from an EMBL/GenBank/DDBJ whole genome shotgun (WGS) entry which is preliminary data.</text>
</comment>
<dbReference type="SUPFAM" id="SSF89392">
    <property type="entry name" value="Prokaryotic lipoproteins and lipoprotein localization factors"/>
    <property type="match status" value="1"/>
</dbReference>
<dbReference type="InterPro" id="IPR029046">
    <property type="entry name" value="LolA/LolB/LppX"/>
</dbReference>
<dbReference type="Pfam" id="PF03548">
    <property type="entry name" value="LolA"/>
    <property type="match status" value="1"/>
</dbReference>
<gene>
    <name evidence="3" type="ORF">PCS_00808</name>
</gene>
<dbReference type="InterPro" id="IPR004564">
    <property type="entry name" value="OM_lipoprot_carrier_LolA-like"/>
</dbReference>
<organism evidence="3 4">
    <name type="scientific">Desulfocurvibacter africanus PCS</name>
    <dbReference type="NCBI Taxonomy" id="1262666"/>
    <lineage>
        <taxon>Bacteria</taxon>
        <taxon>Pseudomonadati</taxon>
        <taxon>Thermodesulfobacteriota</taxon>
        <taxon>Desulfovibrionia</taxon>
        <taxon>Desulfovibrionales</taxon>
        <taxon>Desulfovibrionaceae</taxon>
        <taxon>Desulfocurvibacter</taxon>
    </lineage>
</organism>
<evidence type="ECO:0000313" key="4">
    <source>
        <dbReference type="Proteomes" id="UP000011922"/>
    </source>
</evidence>
<dbReference type="OrthoDB" id="1027451at2"/>
<accession>M5Q2B5</accession>
<feature type="chain" id="PRO_5004069570" evidence="2">
    <location>
        <begin position="22"/>
        <end position="204"/>
    </location>
</feature>
<name>M5Q2B5_DESAF</name>
<feature type="signal peptide" evidence="2">
    <location>
        <begin position="1"/>
        <end position="21"/>
    </location>
</feature>
<dbReference type="AlphaFoldDB" id="M5Q2B5"/>